<feature type="domain" description="Glycosyltransferase 2-like" evidence="3">
    <location>
        <begin position="7"/>
        <end position="133"/>
    </location>
</feature>
<dbReference type="SUPFAM" id="SSF53448">
    <property type="entry name" value="Nucleotide-diphospho-sugar transferases"/>
    <property type="match status" value="1"/>
</dbReference>
<dbReference type="Pfam" id="PF00535">
    <property type="entry name" value="Glycos_transf_2"/>
    <property type="match status" value="1"/>
</dbReference>
<proteinExistence type="predicted"/>
<accession>A0A2A7AWF0</accession>
<evidence type="ECO:0000256" key="2">
    <source>
        <dbReference type="ARBA" id="ARBA00022679"/>
    </source>
</evidence>
<evidence type="ECO:0000259" key="3">
    <source>
        <dbReference type="Pfam" id="PF00535"/>
    </source>
</evidence>
<evidence type="ECO:0000256" key="1">
    <source>
        <dbReference type="ARBA" id="ARBA00022676"/>
    </source>
</evidence>
<dbReference type="PANTHER" id="PTHR22916">
    <property type="entry name" value="GLYCOSYLTRANSFERASE"/>
    <property type="match status" value="1"/>
</dbReference>
<dbReference type="Proteomes" id="UP000220480">
    <property type="component" value="Unassembled WGS sequence"/>
</dbReference>
<dbReference type="Gene3D" id="3.90.550.10">
    <property type="entry name" value="Spore Coat Polysaccharide Biosynthesis Protein SpsA, Chain A"/>
    <property type="match status" value="1"/>
</dbReference>
<dbReference type="EMBL" id="NMTZ01000026">
    <property type="protein sequence ID" value="PDX83400.1"/>
    <property type="molecule type" value="Genomic_DNA"/>
</dbReference>
<evidence type="ECO:0000313" key="4">
    <source>
        <dbReference type="EMBL" id="PDX83400.1"/>
    </source>
</evidence>
<gene>
    <name evidence="4" type="ORF">CGS59_10960</name>
</gene>
<name>A0A2A7AWF0_9FIRM</name>
<dbReference type="PANTHER" id="PTHR22916:SF51">
    <property type="entry name" value="GLYCOSYLTRANSFERASE EPSH-RELATED"/>
    <property type="match status" value="1"/>
</dbReference>
<protein>
    <recommendedName>
        <fullName evidence="3">Glycosyltransferase 2-like domain-containing protein</fullName>
    </recommendedName>
</protein>
<comment type="caution">
    <text evidence="4">The sequence shown here is derived from an EMBL/GenBank/DDBJ whole genome shotgun (WGS) entry which is preliminary data.</text>
</comment>
<sequence>MMSELAIIVPVYNVEQYLDRCISSLLQQTFINISIVLVDDGSTDNSGEICDRWAKEDNRVTVIHKKNGGLMSAWKCGVQNSEGDYVGFVDSDDWVSADMYEKLMSVAESEKADLVTCCLIKEYEDGQKGKQLEYSIPSGVYSGEKITHDIFPFLIGGNNYKNRGVSPNRVTKVFKRSVLLECVCDCDDRVTIGEDLLTTFSFIQKANKIVIMNDFYPYHYRIRSTSMIAKYSDGKYVKMNILRECMLRANKSPYYDFEKQINTDYIKLILMQLDDEILLSGKPNSELRHSIKDLYRSQAFQDAMKNAEIEKMPIKYRLYMSFFKYGFYSLAILMRKVKR</sequence>
<keyword evidence="2" id="KW-0808">Transferase</keyword>
<dbReference type="RefSeq" id="WP_097779959.1">
    <property type="nucleotide sequence ID" value="NZ_NMTZ01000026.1"/>
</dbReference>
<reference evidence="4 5" key="1">
    <citation type="journal article" date="2017" name="Front. Microbiol.">
        <title>New Insights into the Diversity of the Genus Faecalibacterium.</title>
        <authorList>
            <person name="Benevides L."/>
            <person name="Burman S."/>
            <person name="Martin R."/>
            <person name="Robert V."/>
            <person name="Thomas M."/>
            <person name="Miquel S."/>
            <person name="Chain F."/>
            <person name="Sokol H."/>
            <person name="Bermudez-Humaran L.G."/>
            <person name="Morrison M."/>
            <person name="Langella P."/>
            <person name="Azevedo V.A."/>
            <person name="Chatel J.M."/>
            <person name="Soares S."/>
        </authorList>
    </citation>
    <scope>NUCLEOTIDE SEQUENCE [LARGE SCALE GENOMIC DNA]</scope>
    <source>
        <strain evidence="4 5">CNCM I 4644</strain>
    </source>
</reference>
<dbReference type="InterPro" id="IPR029044">
    <property type="entry name" value="Nucleotide-diphossugar_trans"/>
</dbReference>
<organism evidence="4 5">
    <name type="scientific">Faecalibacterium prausnitzii</name>
    <dbReference type="NCBI Taxonomy" id="853"/>
    <lineage>
        <taxon>Bacteria</taxon>
        <taxon>Bacillati</taxon>
        <taxon>Bacillota</taxon>
        <taxon>Clostridia</taxon>
        <taxon>Eubacteriales</taxon>
        <taxon>Oscillospiraceae</taxon>
        <taxon>Faecalibacterium</taxon>
    </lineage>
</organism>
<dbReference type="InterPro" id="IPR001173">
    <property type="entry name" value="Glyco_trans_2-like"/>
</dbReference>
<dbReference type="GO" id="GO:0016757">
    <property type="term" value="F:glycosyltransferase activity"/>
    <property type="evidence" value="ECO:0007669"/>
    <property type="project" value="UniProtKB-KW"/>
</dbReference>
<dbReference type="AlphaFoldDB" id="A0A2A7AWF0"/>
<evidence type="ECO:0000313" key="5">
    <source>
        <dbReference type="Proteomes" id="UP000220480"/>
    </source>
</evidence>
<dbReference type="CDD" id="cd00761">
    <property type="entry name" value="Glyco_tranf_GTA_type"/>
    <property type="match status" value="1"/>
</dbReference>
<keyword evidence="1" id="KW-0328">Glycosyltransferase</keyword>